<dbReference type="EMBL" id="JACGWL010000666">
    <property type="protein sequence ID" value="KAK4382625.1"/>
    <property type="molecule type" value="Genomic_DNA"/>
</dbReference>
<dbReference type="AlphaFoldDB" id="A0AAE1T6Y8"/>
<protein>
    <submittedName>
        <fullName evidence="4">Uncharacterized protein</fullName>
    </submittedName>
</protein>
<dbReference type="Gene3D" id="3.30.10.10">
    <property type="entry name" value="Trypsin Inhibitor V, subunit A"/>
    <property type="match status" value="1"/>
</dbReference>
<name>A0AAE1T6Y8_9LAMI</name>
<dbReference type="PANTHER" id="PTHR33091:SF50">
    <property type="entry name" value="OS06G0319900 PROTEIN"/>
    <property type="match status" value="1"/>
</dbReference>
<evidence type="ECO:0000256" key="2">
    <source>
        <dbReference type="ARBA" id="ARBA00022690"/>
    </source>
</evidence>
<dbReference type="Proteomes" id="UP001289374">
    <property type="component" value="Unassembled WGS sequence"/>
</dbReference>
<evidence type="ECO:0000256" key="1">
    <source>
        <dbReference type="ARBA" id="ARBA00008210"/>
    </source>
</evidence>
<dbReference type="GO" id="GO:0004867">
    <property type="term" value="F:serine-type endopeptidase inhibitor activity"/>
    <property type="evidence" value="ECO:0007669"/>
    <property type="project" value="UniProtKB-KW"/>
</dbReference>
<organism evidence="4 5">
    <name type="scientific">Sesamum angolense</name>
    <dbReference type="NCBI Taxonomy" id="2727404"/>
    <lineage>
        <taxon>Eukaryota</taxon>
        <taxon>Viridiplantae</taxon>
        <taxon>Streptophyta</taxon>
        <taxon>Embryophyta</taxon>
        <taxon>Tracheophyta</taxon>
        <taxon>Spermatophyta</taxon>
        <taxon>Magnoliopsida</taxon>
        <taxon>eudicotyledons</taxon>
        <taxon>Gunneridae</taxon>
        <taxon>Pentapetalae</taxon>
        <taxon>asterids</taxon>
        <taxon>lamiids</taxon>
        <taxon>Lamiales</taxon>
        <taxon>Pedaliaceae</taxon>
        <taxon>Sesamum</taxon>
    </lineage>
</organism>
<reference evidence="4" key="1">
    <citation type="submission" date="2020-06" db="EMBL/GenBank/DDBJ databases">
        <authorList>
            <person name="Li T."/>
            <person name="Hu X."/>
            <person name="Zhang T."/>
            <person name="Song X."/>
            <person name="Zhang H."/>
            <person name="Dai N."/>
            <person name="Sheng W."/>
            <person name="Hou X."/>
            <person name="Wei L."/>
        </authorList>
    </citation>
    <scope>NUCLEOTIDE SEQUENCE</scope>
    <source>
        <strain evidence="4">K16</strain>
        <tissue evidence="4">Leaf</tissue>
    </source>
</reference>
<reference evidence="4" key="2">
    <citation type="journal article" date="2024" name="Plant">
        <title>Genomic evolution and insights into agronomic trait innovations of Sesamum species.</title>
        <authorList>
            <person name="Miao H."/>
            <person name="Wang L."/>
            <person name="Qu L."/>
            <person name="Liu H."/>
            <person name="Sun Y."/>
            <person name="Le M."/>
            <person name="Wang Q."/>
            <person name="Wei S."/>
            <person name="Zheng Y."/>
            <person name="Lin W."/>
            <person name="Duan Y."/>
            <person name="Cao H."/>
            <person name="Xiong S."/>
            <person name="Wang X."/>
            <person name="Wei L."/>
            <person name="Li C."/>
            <person name="Ma Q."/>
            <person name="Ju M."/>
            <person name="Zhao R."/>
            <person name="Li G."/>
            <person name="Mu C."/>
            <person name="Tian Q."/>
            <person name="Mei H."/>
            <person name="Zhang T."/>
            <person name="Gao T."/>
            <person name="Zhang H."/>
        </authorList>
    </citation>
    <scope>NUCLEOTIDE SEQUENCE</scope>
    <source>
        <strain evidence="4">K16</strain>
    </source>
</reference>
<dbReference type="Pfam" id="PF00280">
    <property type="entry name" value="potato_inhibit"/>
    <property type="match status" value="1"/>
</dbReference>
<dbReference type="SUPFAM" id="SSF54654">
    <property type="entry name" value="CI-2 family of serine protease inhibitors"/>
    <property type="match status" value="1"/>
</dbReference>
<evidence type="ECO:0000313" key="5">
    <source>
        <dbReference type="Proteomes" id="UP001289374"/>
    </source>
</evidence>
<keyword evidence="5" id="KW-1185">Reference proteome</keyword>
<keyword evidence="3" id="KW-0722">Serine protease inhibitor</keyword>
<dbReference type="PROSITE" id="PS51257">
    <property type="entry name" value="PROKAR_LIPOPROTEIN"/>
    <property type="match status" value="1"/>
</dbReference>
<proteinExistence type="inferred from homology"/>
<comment type="similarity">
    <text evidence="1">Belongs to the protease inhibitor I13 (potato type I serine protease inhibitor) family.</text>
</comment>
<evidence type="ECO:0000313" key="4">
    <source>
        <dbReference type="EMBL" id="KAK4382625.1"/>
    </source>
</evidence>
<dbReference type="PANTHER" id="PTHR33091">
    <property type="entry name" value="PROTEIN, PUTATIVE, EXPRESSED-RELATED"/>
    <property type="match status" value="1"/>
</dbReference>
<dbReference type="GO" id="GO:0009611">
    <property type="term" value="P:response to wounding"/>
    <property type="evidence" value="ECO:0007669"/>
    <property type="project" value="InterPro"/>
</dbReference>
<keyword evidence="2" id="KW-0646">Protease inhibitor</keyword>
<dbReference type="InterPro" id="IPR036354">
    <property type="entry name" value="Prot_inh_pot1_sf"/>
</dbReference>
<accession>A0AAE1T6Y8</accession>
<comment type="caution">
    <text evidence="4">The sequence shown here is derived from an EMBL/GenBank/DDBJ whole genome shotgun (WGS) entry which is preliminary data.</text>
</comment>
<sequence>MAQRLPYPPCVTSGCQTRQCCAKGYKSIWPDVVGMDRSEAKAIIEYDNPLVTVVFMRQNQGRLTDHCCNRVYVFVDDHYRVLSEPFVPMVG</sequence>
<gene>
    <name evidence="4" type="ORF">Sango_2854800</name>
</gene>
<dbReference type="InterPro" id="IPR000864">
    <property type="entry name" value="Prot_inh_pot1"/>
</dbReference>
<evidence type="ECO:0000256" key="3">
    <source>
        <dbReference type="ARBA" id="ARBA00022900"/>
    </source>
</evidence>